<organism evidence="3">
    <name type="scientific">uncultured Synechococcales cyanobacterium</name>
    <dbReference type="NCBI Taxonomy" id="1936017"/>
    <lineage>
        <taxon>Bacteria</taxon>
        <taxon>Bacillati</taxon>
        <taxon>Cyanobacteriota</taxon>
        <taxon>Cyanophyceae</taxon>
        <taxon>Synechococcales</taxon>
        <taxon>environmental samples</taxon>
    </lineage>
</organism>
<gene>
    <name evidence="3" type="ORF">AVDCRST_MAG81-4306</name>
</gene>
<dbReference type="Pfam" id="PF04536">
    <property type="entry name" value="TPM_phosphatase"/>
    <property type="match status" value="1"/>
</dbReference>
<sequence>MRQLLTNIFNWRIHLRLILSLVMIVLATQLIPQPALATGVRDLPNLKPGDSTWVIDQGQVLSVINKGKINQTLDDLAKSTNNEVRLVTIHRLDYGETPESFVNGLFERWFPTPEAQAHQTLVVLDNVTNGTAIRTGTDVKLTLPDEIAESVVSETIQVPLRKGNNYNQAFLDASDRLATVLAGRPDPGPPPEEEIALVESTYKTAEETDAASATYIVIGLLIAATVIPMVTYFWYQGQGGQG</sequence>
<proteinExistence type="predicted"/>
<evidence type="ECO:0000256" key="1">
    <source>
        <dbReference type="SAM" id="Phobius"/>
    </source>
</evidence>
<keyword evidence="1" id="KW-0812">Transmembrane</keyword>
<dbReference type="InterPro" id="IPR007621">
    <property type="entry name" value="TPM_dom"/>
</dbReference>
<dbReference type="EMBL" id="CADCWO010000223">
    <property type="protein sequence ID" value="CAA9588033.1"/>
    <property type="molecule type" value="Genomic_DNA"/>
</dbReference>
<accession>A0A6J4VU48</accession>
<dbReference type="AlphaFoldDB" id="A0A6J4VU48"/>
<dbReference type="NCBIfam" id="NF047379">
    <property type="entry name" value="photo_II_Psb32"/>
    <property type="match status" value="1"/>
</dbReference>
<keyword evidence="1" id="KW-0472">Membrane</keyword>
<dbReference type="Gene3D" id="3.10.310.50">
    <property type="match status" value="1"/>
</dbReference>
<dbReference type="PANTHER" id="PTHR30373:SF2">
    <property type="entry name" value="UPF0603 PROTEIN YGCG"/>
    <property type="match status" value="1"/>
</dbReference>
<protein>
    <recommendedName>
        <fullName evidence="2">TPM domain-containing protein</fullName>
    </recommendedName>
</protein>
<dbReference type="PANTHER" id="PTHR30373">
    <property type="entry name" value="UPF0603 PROTEIN YGCG"/>
    <property type="match status" value="1"/>
</dbReference>
<evidence type="ECO:0000259" key="2">
    <source>
        <dbReference type="Pfam" id="PF04536"/>
    </source>
</evidence>
<name>A0A6J4VU48_9CYAN</name>
<reference evidence="3" key="1">
    <citation type="submission" date="2020-02" db="EMBL/GenBank/DDBJ databases">
        <authorList>
            <person name="Meier V. D."/>
        </authorList>
    </citation>
    <scope>NUCLEOTIDE SEQUENCE</scope>
    <source>
        <strain evidence="3">AVDCRST_MAG81</strain>
    </source>
</reference>
<keyword evidence="1" id="KW-1133">Transmembrane helix</keyword>
<feature type="transmembrane region" description="Helical" evidence="1">
    <location>
        <begin position="213"/>
        <end position="235"/>
    </location>
</feature>
<evidence type="ECO:0000313" key="3">
    <source>
        <dbReference type="EMBL" id="CAA9588033.1"/>
    </source>
</evidence>
<feature type="domain" description="TPM" evidence="2">
    <location>
        <begin position="54"/>
        <end position="179"/>
    </location>
</feature>